<dbReference type="PANTHER" id="PTHR47356">
    <property type="entry name" value="FAD-DEPENDENT MONOOXYGENASE ASQG-RELATED"/>
    <property type="match status" value="1"/>
</dbReference>
<dbReference type="EMBL" id="FJVC01000117">
    <property type="protein sequence ID" value="CZT43252.1"/>
    <property type="molecule type" value="Genomic_DNA"/>
</dbReference>
<proteinExistence type="predicted"/>
<evidence type="ECO:0000313" key="2">
    <source>
        <dbReference type="Proteomes" id="UP000177625"/>
    </source>
</evidence>
<dbReference type="PANTHER" id="PTHR47356:SF2">
    <property type="entry name" value="FAD-BINDING DOMAIN-CONTAINING PROTEIN-RELATED"/>
    <property type="match status" value="1"/>
</dbReference>
<dbReference type="InterPro" id="IPR036188">
    <property type="entry name" value="FAD/NAD-bd_sf"/>
</dbReference>
<evidence type="ECO:0008006" key="3">
    <source>
        <dbReference type="Google" id="ProtNLM"/>
    </source>
</evidence>
<gene>
    <name evidence="1" type="ORF">RSE6_03257</name>
</gene>
<sequence length="406" mass="45552">MTPDINLMSEVEERLPQYFGQFKSNIYFSRSSKEKFKLWTLSPDLNTTMANHQSQCNFKAIIIGGSVAGLTFAHMFERANINCILLEARYRISPSEAASIVIMPNGARILDQLGFYEGMRDNCMMGMKKAFPRREDGTLLKDKSRVKTGKRVMYIEDGESSVTVLARMSTDSWAILSLEQMEYIVGLDSRCRNLQRRSPRLLNKDQNNARRHIGASNIPRFANGDMEAQGAQYSDFHLTKNFMLNQLMVTSETVPYFPFEEASHEVLKSGSLVCVGDAVHKMTSNMEQGGNPAIENAGATRGGRRWVENADRGDRGNVDEPTTANLLADLSTELFRSSPSLNVLPQPSRTAGNRFWAGDDADVTAQSSNLPPMRPSKARFGRQPVLRSPKEREAIQLQFQAFLGHY</sequence>
<dbReference type="Proteomes" id="UP000177625">
    <property type="component" value="Unassembled WGS sequence"/>
</dbReference>
<dbReference type="AlphaFoldDB" id="A0A1E1M2B2"/>
<dbReference type="GO" id="GO:0004497">
    <property type="term" value="F:monooxygenase activity"/>
    <property type="evidence" value="ECO:0007669"/>
    <property type="project" value="InterPro"/>
</dbReference>
<dbReference type="InterPro" id="IPR050562">
    <property type="entry name" value="FAD_mOase_fung"/>
</dbReference>
<name>A0A1E1M2B2_RHYSE</name>
<dbReference type="SUPFAM" id="SSF51905">
    <property type="entry name" value="FAD/NAD(P)-binding domain"/>
    <property type="match status" value="1"/>
</dbReference>
<dbReference type="Gene3D" id="3.50.50.60">
    <property type="entry name" value="FAD/NAD(P)-binding domain"/>
    <property type="match status" value="2"/>
</dbReference>
<evidence type="ECO:0000313" key="1">
    <source>
        <dbReference type="EMBL" id="CZT43252.1"/>
    </source>
</evidence>
<organism evidence="1 2">
    <name type="scientific">Rhynchosporium secalis</name>
    <name type="common">Barley scald fungus</name>
    <dbReference type="NCBI Taxonomy" id="38038"/>
    <lineage>
        <taxon>Eukaryota</taxon>
        <taxon>Fungi</taxon>
        <taxon>Dikarya</taxon>
        <taxon>Ascomycota</taxon>
        <taxon>Pezizomycotina</taxon>
        <taxon>Leotiomycetes</taxon>
        <taxon>Helotiales</taxon>
        <taxon>Ploettnerulaceae</taxon>
        <taxon>Rhynchosporium</taxon>
    </lineage>
</organism>
<protein>
    <recommendedName>
        <fullName evidence="3">FAD-binding domain-containing protein</fullName>
    </recommendedName>
</protein>
<accession>A0A1E1M2B2</accession>
<reference evidence="2" key="1">
    <citation type="submission" date="2016-03" db="EMBL/GenBank/DDBJ databases">
        <authorList>
            <person name="Guldener U."/>
        </authorList>
    </citation>
    <scope>NUCLEOTIDE SEQUENCE [LARGE SCALE GENOMIC DNA]</scope>
</reference>
<keyword evidence="2" id="KW-1185">Reference proteome</keyword>